<sequence>MGADALASLGPGDHLALLLVWKVHERIEFITLVQRRANHFGYLRNEPSAGRVPTNLAFGLAGLRGGILDE</sequence>
<dbReference type="KEGG" id="hni:W911_06860"/>
<evidence type="ECO:0000313" key="2">
    <source>
        <dbReference type="Proteomes" id="UP000018542"/>
    </source>
</evidence>
<name>V5SHP4_9HYPH</name>
<dbReference type="AlphaFoldDB" id="V5SHP4"/>
<gene>
    <name evidence="1" type="ORF">W911_06860</name>
</gene>
<protein>
    <submittedName>
        <fullName evidence="1">Uncharacterized protein</fullName>
    </submittedName>
</protein>
<proteinExistence type="predicted"/>
<reference evidence="1 2" key="1">
    <citation type="journal article" date="2014" name="Genome Announc.">
        <title>Complete Genome Sequence of Hyphomicrobium nitrativorans Strain NL23, a Denitrifying Bacterium Isolated from Biofilm of a Methanol-Fed Denitrification System Treating Seawater at the Montreal Biodome.</title>
        <authorList>
            <person name="Martineau C."/>
            <person name="Villeneuve C."/>
            <person name="Mauffrey F."/>
            <person name="Villemur R."/>
        </authorList>
    </citation>
    <scope>NUCLEOTIDE SEQUENCE [LARGE SCALE GENOMIC DNA]</scope>
    <source>
        <strain evidence="1">NL23</strain>
    </source>
</reference>
<accession>V5SHP4</accession>
<evidence type="ECO:0000313" key="1">
    <source>
        <dbReference type="EMBL" id="AHB50063.1"/>
    </source>
</evidence>
<dbReference type="Proteomes" id="UP000018542">
    <property type="component" value="Chromosome"/>
</dbReference>
<keyword evidence="2" id="KW-1185">Reference proteome</keyword>
<dbReference type="HOGENOM" id="CLU_2752349_0_0_5"/>
<dbReference type="EMBL" id="CP006912">
    <property type="protein sequence ID" value="AHB50063.1"/>
    <property type="molecule type" value="Genomic_DNA"/>
</dbReference>
<organism evidence="1 2">
    <name type="scientific">Hyphomicrobium nitrativorans NL23</name>
    <dbReference type="NCBI Taxonomy" id="1029756"/>
    <lineage>
        <taxon>Bacteria</taxon>
        <taxon>Pseudomonadati</taxon>
        <taxon>Pseudomonadota</taxon>
        <taxon>Alphaproteobacteria</taxon>
        <taxon>Hyphomicrobiales</taxon>
        <taxon>Hyphomicrobiaceae</taxon>
        <taxon>Hyphomicrobium</taxon>
    </lineage>
</organism>